<dbReference type="EMBL" id="JAKREW010000017">
    <property type="protein sequence ID" value="MCG7506754.1"/>
    <property type="molecule type" value="Genomic_DNA"/>
</dbReference>
<evidence type="ECO:0000313" key="4">
    <source>
        <dbReference type="Proteomes" id="UP001201701"/>
    </source>
</evidence>
<keyword evidence="4" id="KW-1185">Reference proteome</keyword>
<evidence type="ECO:0000256" key="1">
    <source>
        <dbReference type="PROSITE-ProRule" id="PRU00169"/>
    </source>
</evidence>
<proteinExistence type="predicted"/>
<dbReference type="SUPFAM" id="SSF52172">
    <property type="entry name" value="CheY-like"/>
    <property type="match status" value="1"/>
</dbReference>
<feature type="domain" description="Response regulatory" evidence="2">
    <location>
        <begin position="25"/>
        <end position="142"/>
    </location>
</feature>
<dbReference type="Gene3D" id="3.40.50.2300">
    <property type="match status" value="1"/>
</dbReference>
<comment type="caution">
    <text evidence="3">The sequence shown here is derived from an EMBL/GenBank/DDBJ whole genome shotgun (WGS) entry which is preliminary data.</text>
</comment>
<name>A0ABS9QH17_9HYPH</name>
<evidence type="ECO:0000313" key="3">
    <source>
        <dbReference type="EMBL" id="MCG7506754.1"/>
    </source>
</evidence>
<dbReference type="Proteomes" id="UP001201701">
    <property type="component" value="Unassembled WGS sequence"/>
</dbReference>
<dbReference type="InterPro" id="IPR001789">
    <property type="entry name" value="Sig_transdc_resp-reg_receiver"/>
</dbReference>
<gene>
    <name evidence="3" type="ORF">L4923_17140</name>
</gene>
<evidence type="ECO:0000259" key="2">
    <source>
        <dbReference type="PROSITE" id="PS50110"/>
    </source>
</evidence>
<protein>
    <submittedName>
        <fullName evidence="3">Response regulator</fullName>
    </submittedName>
</protein>
<dbReference type="RefSeq" id="WP_239367221.1">
    <property type="nucleotide sequence ID" value="NZ_JAKREW010000017.1"/>
</dbReference>
<dbReference type="InterPro" id="IPR011006">
    <property type="entry name" value="CheY-like_superfamily"/>
</dbReference>
<accession>A0ABS9QH17</accession>
<sequence length="151" mass="15779">MAGNDMTIADDSAVARDGPKLDFSKVLVVSRSPINRIVVCRIIEQSGLKAIAESPENAPSALTDVIPGAVILDGGPENSDCDAVLSGVAALRGRVGRLAPCVVFLSNRTGTPESLALPGGVDFVVAKPITPDRLQQIIEKLKSSAKRPPLR</sequence>
<organism evidence="3 4">
    <name type="scientific">Mesorhizobium retamae</name>
    <dbReference type="NCBI Taxonomy" id="2912854"/>
    <lineage>
        <taxon>Bacteria</taxon>
        <taxon>Pseudomonadati</taxon>
        <taxon>Pseudomonadota</taxon>
        <taxon>Alphaproteobacteria</taxon>
        <taxon>Hyphomicrobiales</taxon>
        <taxon>Phyllobacteriaceae</taxon>
        <taxon>Mesorhizobium</taxon>
    </lineage>
</organism>
<keyword evidence="1" id="KW-0597">Phosphoprotein</keyword>
<reference evidence="3 4" key="1">
    <citation type="submission" date="2022-02" db="EMBL/GenBank/DDBJ databases">
        <title>Draft genome sequence of Mezorhizobium retamae strain IRAMC:0171 isolated from Retama raetam nodules.</title>
        <authorList>
            <person name="Bengaied R."/>
            <person name="Sbissi I."/>
            <person name="Huber K."/>
            <person name="Ghodbane F."/>
            <person name="Nouioui I."/>
            <person name="Tarhouni M."/>
            <person name="Gtari M."/>
        </authorList>
    </citation>
    <scope>NUCLEOTIDE SEQUENCE [LARGE SCALE GENOMIC DNA]</scope>
    <source>
        <strain evidence="3 4">IRAMC:0171</strain>
    </source>
</reference>
<dbReference type="PROSITE" id="PS50110">
    <property type="entry name" value="RESPONSE_REGULATORY"/>
    <property type="match status" value="1"/>
</dbReference>
<feature type="modified residue" description="4-aspartylphosphate" evidence="1">
    <location>
        <position position="73"/>
    </location>
</feature>